<proteinExistence type="predicted"/>
<feature type="compositionally biased region" description="Basic and acidic residues" evidence="1">
    <location>
        <begin position="33"/>
        <end position="59"/>
    </location>
</feature>
<gene>
    <name evidence="2" type="ORF">Taro_048922</name>
</gene>
<feature type="region of interest" description="Disordered" evidence="1">
    <location>
        <begin position="31"/>
        <end position="59"/>
    </location>
</feature>
<sequence length="59" mass="6850">ELEQLVEGSFTGRDPLYRSFTSGWGVEKLGSQLREEQQRPEEAELDGFEPKREQLRPVN</sequence>
<organism evidence="2 3">
    <name type="scientific">Colocasia esculenta</name>
    <name type="common">Wild taro</name>
    <name type="synonym">Arum esculentum</name>
    <dbReference type="NCBI Taxonomy" id="4460"/>
    <lineage>
        <taxon>Eukaryota</taxon>
        <taxon>Viridiplantae</taxon>
        <taxon>Streptophyta</taxon>
        <taxon>Embryophyta</taxon>
        <taxon>Tracheophyta</taxon>
        <taxon>Spermatophyta</taxon>
        <taxon>Magnoliopsida</taxon>
        <taxon>Liliopsida</taxon>
        <taxon>Araceae</taxon>
        <taxon>Aroideae</taxon>
        <taxon>Colocasieae</taxon>
        <taxon>Colocasia</taxon>
    </lineage>
</organism>
<dbReference type="EMBL" id="NMUH01006772">
    <property type="protein sequence ID" value="MQM15970.1"/>
    <property type="molecule type" value="Genomic_DNA"/>
</dbReference>
<dbReference type="AlphaFoldDB" id="A0A843X9I2"/>
<accession>A0A843X9I2</accession>
<name>A0A843X9I2_COLES</name>
<evidence type="ECO:0000256" key="1">
    <source>
        <dbReference type="SAM" id="MobiDB-lite"/>
    </source>
</evidence>
<protein>
    <submittedName>
        <fullName evidence="2">Uncharacterized protein</fullName>
    </submittedName>
</protein>
<dbReference type="Proteomes" id="UP000652761">
    <property type="component" value="Unassembled WGS sequence"/>
</dbReference>
<reference evidence="2" key="1">
    <citation type="submission" date="2017-07" db="EMBL/GenBank/DDBJ databases">
        <title>Taro Niue Genome Assembly and Annotation.</title>
        <authorList>
            <person name="Atibalentja N."/>
            <person name="Keating K."/>
            <person name="Fields C.J."/>
        </authorList>
    </citation>
    <scope>NUCLEOTIDE SEQUENCE</scope>
    <source>
        <strain evidence="2">Niue_2</strain>
        <tissue evidence="2">Leaf</tissue>
    </source>
</reference>
<feature type="non-terminal residue" evidence="2">
    <location>
        <position position="59"/>
    </location>
</feature>
<evidence type="ECO:0000313" key="3">
    <source>
        <dbReference type="Proteomes" id="UP000652761"/>
    </source>
</evidence>
<comment type="caution">
    <text evidence="2">The sequence shown here is derived from an EMBL/GenBank/DDBJ whole genome shotgun (WGS) entry which is preliminary data.</text>
</comment>
<keyword evidence="3" id="KW-1185">Reference proteome</keyword>
<evidence type="ECO:0000313" key="2">
    <source>
        <dbReference type="EMBL" id="MQM15970.1"/>
    </source>
</evidence>